<name>A0ACA9JW04_9GLOM</name>
<proteinExistence type="predicted"/>
<dbReference type="Proteomes" id="UP000789702">
    <property type="component" value="Unassembled WGS sequence"/>
</dbReference>
<keyword evidence="2" id="KW-1185">Reference proteome</keyword>
<evidence type="ECO:0000313" key="1">
    <source>
        <dbReference type="EMBL" id="CAG8439280.1"/>
    </source>
</evidence>
<dbReference type="EMBL" id="CAJVPU010000054">
    <property type="protein sequence ID" value="CAG8439280.1"/>
    <property type="molecule type" value="Genomic_DNA"/>
</dbReference>
<gene>
    <name evidence="1" type="ORF">DHETER_LOCUS142</name>
</gene>
<sequence>MNTQITSFSSVKPLVVLLIPLYFINDQYSNILEKVKEYLEDENYDYEIKNVIILTNQANTEHLKKAQLDYKLEIATDGSKFPWKTIYKELSSINDVYQACQIDKNVQNLTKIIFLYESNYILNEEVQDLEINNLEVSELIFIKKCTENEAKNTKWNEDCEKKLAELYKKDNWETFKNEIIYIPITSKTL</sequence>
<comment type="caution">
    <text evidence="1">The sequence shown here is derived from an EMBL/GenBank/DDBJ whole genome shotgun (WGS) entry which is preliminary data.</text>
</comment>
<protein>
    <submittedName>
        <fullName evidence="1">9621_t:CDS:1</fullName>
    </submittedName>
</protein>
<accession>A0ACA9JW04</accession>
<evidence type="ECO:0000313" key="2">
    <source>
        <dbReference type="Proteomes" id="UP000789702"/>
    </source>
</evidence>
<organism evidence="1 2">
    <name type="scientific">Dentiscutata heterogama</name>
    <dbReference type="NCBI Taxonomy" id="1316150"/>
    <lineage>
        <taxon>Eukaryota</taxon>
        <taxon>Fungi</taxon>
        <taxon>Fungi incertae sedis</taxon>
        <taxon>Mucoromycota</taxon>
        <taxon>Glomeromycotina</taxon>
        <taxon>Glomeromycetes</taxon>
        <taxon>Diversisporales</taxon>
        <taxon>Gigasporaceae</taxon>
        <taxon>Dentiscutata</taxon>
    </lineage>
</organism>
<reference evidence="1" key="1">
    <citation type="submission" date="2021-06" db="EMBL/GenBank/DDBJ databases">
        <authorList>
            <person name="Kallberg Y."/>
            <person name="Tangrot J."/>
            <person name="Rosling A."/>
        </authorList>
    </citation>
    <scope>NUCLEOTIDE SEQUENCE</scope>
    <source>
        <strain evidence="1">IL203A</strain>
    </source>
</reference>